<evidence type="ECO:0000313" key="5">
    <source>
        <dbReference type="Ensembl" id="ENSLCNP00005030150.1"/>
    </source>
</evidence>
<evidence type="ECO:0000256" key="4">
    <source>
        <dbReference type="ARBA" id="ARBA00038364"/>
    </source>
</evidence>
<evidence type="ECO:0000256" key="2">
    <source>
        <dbReference type="ARBA" id="ARBA00022525"/>
    </source>
</evidence>
<dbReference type="Proteomes" id="UP000472241">
    <property type="component" value="Unplaced"/>
</dbReference>
<reference evidence="5" key="2">
    <citation type="submission" date="2025-09" db="UniProtKB">
        <authorList>
            <consortium name="Ensembl"/>
        </authorList>
    </citation>
    <scope>IDENTIFICATION</scope>
</reference>
<dbReference type="AlphaFoldDB" id="A0A667IA57"/>
<dbReference type="Pfam" id="PF01099">
    <property type="entry name" value="Uteroglobin"/>
    <property type="match status" value="1"/>
</dbReference>
<dbReference type="SUPFAM" id="SSF48201">
    <property type="entry name" value="Uteroglobin-like"/>
    <property type="match status" value="1"/>
</dbReference>
<dbReference type="PROSITE" id="PS51311">
    <property type="entry name" value="SCGB"/>
    <property type="match status" value="1"/>
</dbReference>
<evidence type="ECO:0000256" key="3">
    <source>
        <dbReference type="ARBA" id="ARBA00022729"/>
    </source>
</evidence>
<protein>
    <submittedName>
        <fullName evidence="5">Uncharacterized protein</fullName>
    </submittedName>
</protein>
<dbReference type="PANTHER" id="PTHR11332:SF6">
    <property type="entry name" value="SECRETOGLOBIN FAMILY 1D MEMBER 4"/>
    <property type="match status" value="1"/>
</dbReference>
<organism evidence="5 6">
    <name type="scientific">Lynx canadensis</name>
    <name type="common">Canada lynx</name>
    <name type="synonym">Felis canadensis</name>
    <dbReference type="NCBI Taxonomy" id="61383"/>
    <lineage>
        <taxon>Eukaryota</taxon>
        <taxon>Metazoa</taxon>
        <taxon>Chordata</taxon>
        <taxon>Craniata</taxon>
        <taxon>Vertebrata</taxon>
        <taxon>Euteleostomi</taxon>
        <taxon>Mammalia</taxon>
        <taxon>Eutheria</taxon>
        <taxon>Laurasiatheria</taxon>
        <taxon>Carnivora</taxon>
        <taxon>Feliformia</taxon>
        <taxon>Felidae</taxon>
        <taxon>Felinae</taxon>
        <taxon>Lynx</taxon>
    </lineage>
</organism>
<proteinExistence type="inferred from homology"/>
<keyword evidence="6" id="KW-1185">Reference proteome</keyword>
<evidence type="ECO:0000256" key="1">
    <source>
        <dbReference type="ARBA" id="ARBA00004613"/>
    </source>
</evidence>
<dbReference type="CDD" id="cd00633">
    <property type="entry name" value="Secretoglobin"/>
    <property type="match status" value="1"/>
</dbReference>
<comment type="similarity">
    <text evidence="4">Belongs to the secretoglobin family. Lipophilin subfamily.</text>
</comment>
<dbReference type="InterPro" id="IPR016126">
    <property type="entry name" value="Secretoglobin"/>
</dbReference>
<keyword evidence="3" id="KW-0732">Signal</keyword>
<name>A0A667IA57_LYNCA</name>
<dbReference type="InterPro" id="IPR035960">
    <property type="entry name" value="Secretoglobin_sf"/>
</dbReference>
<evidence type="ECO:0000313" key="6">
    <source>
        <dbReference type="Proteomes" id="UP000472241"/>
    </source>
</evidence>
<accession>A0A667IA57</accession>
<sequence length="141" mass="15535">MSGLLWDEIIKPLGFLSSSNLREPQEMCDFPYIDCISFSSLANALPCPAFVADISGFLLTPTSVFKLSLAKYEAPPENVQAVLDVKSCTDNISKSRRKALTQILILKGDSQHVDCWIEVTSFHHKCPQGPNFQYPGDVPSG</sequence>
<comment type="subcellular location">
    <subcellularLocation>
        <location evidence="1">Secreted</location>
    </subcellularLocation>
</comment>
<keyword evidence="2" id="KW-0964">Secreted</keyword>
<dbReference type="PANTHER" id="PTHR11332">
    <property type="entry name" value="SECRETOGLOBIN FAMILY 1D"/>
    <property type="match status" value="1"/>
</dbReference>
<dbReference type="Ensembl" id="ENSLCNT00005033652.1">
    <property type="protein sequence ID" value="ENSLCNP00005030150.1"/>
    <property type="gene ID" value="ENSLCNG00005019645.1"/>
</dbReference>
<reference evidence="5" key="1">
    <citation type="submission" date="2025-08" db="UniProtKB">
        <authorList>
            <consortium name="Ensembl"/>
        </authorList>
    </citation>
    <scope>IDENTIFICATION</scope>
</reference>
<dbReference type="GO" id="GO:0005615">
    <property type="term" value="C:extracellular space"/>
    <property type="evidence" value="ECO:0007669"/>
    <property type="project" value="TreeGrafter"/>
</dbReference>